<evidence type="ECO:0000256" key="10">
    <source>
        <dbReference type="ARBA" id="ARBA00023077"/>
    </source>
</evidence>
<dbReference type="PANTHER" id="PTHR32552:SF68">
    <property type="entry name" value="FERRICHROME OUTER MEMBRANE TRANSPORTER_PHAGE RECEPTOR"/>
    <property type="match status" value="1"/>
</dbReference>
<keyword evidence="8" id="KW-0408">Iron</keyword>
<keyword evidence="9" id="KW-0406">Ion transport</keyword>
<dbReference type="InterPro" id="IPR012910">
    <property type="entry name" value="Plug_dom"/>
</dbReference>
<dbReference type="CDD" id="cd01347">
    <property type="entry name" value="ligand_gated_channel"/>
    <property type="match status" value="1"/>
</dbReference>
<keyword evidence="4 14" id="KW-1134">Transmembrane beta strand</keyword>
<organism evidence="19 20">
    <name type="scientific">Prevotella histicola F0411</name>
    <dbReference type="NCBI Taxonomy" id="857291"/>
    <lineage>
        <taxon>Bacteria</taxon>
        <taxon>Pseudomonadati</taxon>
        <taxon>Bacteroidota</taxon>
        <taxon>Bacteroidia</taxon>
        <taxon>Bacteroidales</taxon>
        <taxon>Prevotellaceae</taxon>
        <taxon>Prevotella</taxon>
    </lineage>
</organism>
<keyword evidence="7" id="KW-0732">Signal</keyword>
<evidence type="ECO:0000256" key="9">
    <source>
        <dbReference type="ARBA" id="ARBA00023065"/>
    </source>
</evidence>
<dbReference type="GO" id="GO:0015891">
    <property type="term" value="P:siderophore transport"/>
    <property type="evidence" value="ECO:0007669"/>
    <property type="project" value="InterPro"/>
</dbReference>
<evidence type="ECO:0000256" key="6">
    <source>
        <dbReference type="ARBA" id="ARBA00022692"/>
    </source>
</evidence>
<evidence type="ECO:0000313" key="20">
    <source>
        <dbReference type="Proteomes" id="UP000004597"/>
    </source>
</evidence>
<gene>
    <name evidence="19" type="ORF">HMPREF9138_00834</name>
</gene>
<dbReference type="AlphaFoldDB" id="G6AF66"/>
<dbReference type="Pfam" id="PF07715">
    <property type="entry name" value="Plug"/>
    <property type="match status" value="1"/>
</dbReference>
<keyword evidence="5" id="KW-0410">Iron transport</keyword>
<protein>
    <recommendedName>
        <fullName evidence="21">TonB-dependent siderophore receptor</fullName>
    </recommendedName>
</protein>
<evidence type="ECO:0000256" key="3">
    <source>
        <dbReference type="ARBA" id="ARBA00022448"/>
    </source>
</evidence>
<name>G6AF66_9BACT</name>
<dbReference type="Proteomes" id="UP000004597">
    <property type="component" value="Unassembled WGS sequence"/>
</dbReference>
<evidence type="ECO:0000256" key="8">
    <source>
        <dbReference type="ARBA" id="ARBA00023004"/>
    </source>
</evidence>
<evidence type="ECO:0000259" key="17">
    <source>
        <dbReference type="Pfam" id="PF00593"/>
    </source>
</evidence>
<evidence type="ECO:0008006" key="21">
    <source>
        <dbReference type="Google" id="ProtNLM"/>
    </source>
</evidence>
<proteinExistence type="inferred from homology"/>
<keyword evidence="11 14" id="KW-0472">Membrane</keyword>
<keyword evidence="12" id="KW-0675">Receptor</keyword>
<dbReference type="InterPro" id="IPR037066">
    <property type="entry name" value="Plug_dom_sf"/>
</dbReference>
<evidence type="ECO:0000313" key="19">
    <source>
        <dbReference type="EMBL" id="EHG16707.1"/>
    </source>
</evidence>
<evidence type="ECO:0000259" key="18">
    <source>
        <dbReference type="Pfam" id="PF07715"/>
    </source>
</evidence>
<keyword evidence="3 14" id="KW-0813">Transport</keyword>
<dbReference type="NCBIfam" id="TIGR01783">
    <property type="entry name" value="TonB-siderophor"/>
    <property type="match status" value="1"/>
</dbReference>
<evidence type="ECO:0000256" key="4">
    <source>
        <dbReference type="ARBA" id="ARBA00022452"/>
    </source>
</evidence>
<reference evidence="19 20" key="1">
    <citation type="submission" date="2011-10" db="EMBL/GenBank/DDBJ databases">
        <title>The Genome Sequence of Prevotella histicola F0411.</title>
        <authorList>
            <consortium name="The Broad Institute Genome Sequencing Platform"/>
            <person name="Earl A."/>
            <person name="Ward D."/>
            <person name="Feldgarden M."/>
            <person name="Gevers D."/>
            <person name="Izard J."/>
            <person name="Ganesan A."/>
            <person name="Blanton J.M."/>
            <person name="Baranova O.V."/>
            <person name="Tanner A.C."/>
            <person name="Mathney J.M.J."/>
            <person name="Dewhirst F.E."/>
            <person name="Young S.K."/>
            <person name="Zeng Q."/>
            <person name="Gargeya S."/>
            <person name="Fitzgerald M."/>
            <person name="Haas B."/>
            <person name="Abouelleil A."/>
            <person name="Alvarado L."/>
            <person name="Arachchi H.M."/>
            <person name="Berlin A."/>
            <person name="Brown A."/>
            <person name="Chapman S.B."/>
            <person name="Chen Z."/>
            <person name="Dunbar C."/>
            <person name="Freedman E."/>
            <person name="Gearin G."/>
            <person name="Gellesch M."/>
            <person name="Goldberg J."/>
            <person name="Griggs A."/>
            <person name="Gujja S."/>
            <person name="Heiman D."/>
            <person name="Howarth C."/>
            <person name="Larson L."/>
            <person name="Lui A."/>
            <person name="MacDonald P.J.P."/>
            <person name="Montmayeur A."/>
            <person name="Murphy C."/>
            <person name="Neiman D."/>
            <person name="Pearson M."/>
            <person name="Priest M."/>
            <person name="Roberts A."/>
            <person name="Saif S."/>
            <person name="Shea T."/>
            <person name="Shenoy N."/>
            <person name="Sisk P."/>
            <person name="Stolte C."/>
            <person name="Sykes S."/>
            <person name="Wortman J."/>
            <person name="Nusbaum C."/>
            <person name="Birren B."/>
        </authorList>
    </citation>
    <scope>NUCLEOTIDE SEQUENCE [LARGE SCALE GENOMIC DNA]</scope>
    <source>
        <strain evidence="19 20">F0411</strain>
    </source>
</reference>
<keyword evidence="6 14" id="KW-0812">Transmembrane</keyword>
<dbReference type="Pfam" id="PF00593">
    <property type="entry name" value="TonB_dep_Rec_b-barrel"/>
    <property type="match status" value="1"/>
</dbReference>
<dbReference type="InterPro" id="IPR036942">
    <property type="entry name" value="Beta-barrel_TonB_sf"/>
</dbReference>
<dbReference type="PROSITE" id="PS52016">
    <property type="entry name" value="TONB_DEPENDENT_REC_3"/>
    <property type="match status" value="1"/>
</dbReference>
<keyword evidence="13 14" id="KW-0998">Cell outer membrane</keyword>
<dbReference type="GO" id="GO:0038023">
    <property type="term" value="F:signaling receptor activity"/>
    <property type="evidence" value="ECO:0007669"/>
    <property type="project" value="InterPro"/>
</dbReference>
<evidence type="ECO:0000256" key="2">
    <source>
        <dbReference type="ARBA" id="ARBA00009810"/>
    </source>
</evidence>
<dbReference type="SUPFAM" id="SSF56935">
    <property type="entry name" value="Porins"/>
    <property type="match status" value="1"/>
</dbReference>
<feature type="domain" description="TonB-dependent receptor plug" evidence="18">
    <location>
        <begin position="121"/>
        <end position="220"/>
    </location>
</feature>
<evidence type="ECO:0000256" key="1">
    <source>
        <dbReference type="ARBA" id="ARBA00004571"/>
    </source>
</evidence>
<keyword evidence="10 15" id="KW-0798">TonB box</keyword>
<comment type="subcellular location">
    <subcellularLocation>
        <location evidence="1 14">Cell outer membrane</location>
        <topology evidence="1 14">Multi-pass membrane protein</topology>
    </subcellularLocation>
</comment>
<evidence type="ECO:0000256" key="15">
    <source>
        <dbReference type="RuleBase" id="RU003357"/>
    </source>
</evidence>
<dbReference type="HOGENOM" id="CLU_008287_9_4_10"/>
<dbReference type="PANTHER" id="PTHR32552">
    <property type="entry name" value="FERRICHROME IRON RECEPTOR-RELATED"/>
    <property type="match status" value="1"/>
</dbReference>
<evidence type="ECO:0000256" key="16">
    <source>
        <dbReference type="SAM" id="Phobius"/>
    </source>
</evidence>
<feature type="domain" description="TonB-dependent receptor-like beta-barrel" evidence="17">
    <location>
        <begin position="296"/>
        <end position="777"/>
    </location>
</feature>
<comment type="caution">
    <text evidence="19">The sequence shown here is derived from an EMBL/GenBank/DDBJ whole genome shotgun (WGS) entry which is preliminary data.</text>
</comment>
<dbReference type="EMBL" id="AFXP01000005">
    <property type="protein sequence ID" value="EHG16707.1"/>
    <property type="molecule type" value="Genomic_DNA"/>
</dbReference>
<dbReference type="Gene3D" id="2.40.170.20">
    <property type="entry name" value="TonB-dependent receptor, beta-barrel domain"/>
    <property type="match status" value="1"/>
</dbReference>
<feature type="transmembrane region" description="Helical" evidence="16">
    <location>
        <begin position="6"/>
        <end position="29"/>
    </location>
</feature>
<dbReference type="GO" id="GO:0009279">
    <property type="term" value="C:cell outer membrane"/>
    <property type="evidence" value="ECO:0007669"/>
    <property type="project" value="UniProtKB-SubCell"/>
</dbReference>
<evidence type="ECO:0000256" key="5">
    <source>
        <dbReference type="ARBA" id="ARBA00022496"/>
    </source>
</evidence>
<keyword evidence="20" id="KW-1185">Reference proteome</keyword>
<evidence type="ECO:0000256" key="13">
    <source>
        <dbReference type="ARBA" id="ARBA00023237"/>
    </source>
</evidence>
<evidence type="ECO:0000256" key="12">
    <source>
        <dbReference type="ARBA" id="ARBA00023170"/>
    </source>
</evidence>
<dbReference type="InterPro" id="IPR000531">
    <property type="entry name" value="Beta-barrel_TonB"/>
</dbReference>
<comment type="similarity">
    <text evidence="2 14 15">Belongs to the TonB-dependent receptor family.</text>
</comment>
<sequence length="808" mass="91017">MKSPSLYSILGIVYPTYYLYFCSLHIYNFIRFRDYNMVKRLHHSLLLTGIVLCTSVTTVHAQTDTSKGNRESQADSAALDSILAAPYLHEQTLQTVEVIGRNEQSYKNTNSFIGTKTETPLKDIPQSIGYVTKELVRDQGATTVNDVVKNISGVSPYTFYNDFSIRGFRTTGNRNSGNLVNGMRAQTSLWKQQSLANIERVEVIKGPASALFGNASPGGVINRVTKKPLPYNRNTVSTTVGSFNTLNTYADFTGPLDKRHTLLYRLNIGYEHTDSYRDLQANTNYIVAPSFSFLPTKRTRFNVDIVYQRTDGKVDRGQPIFGDGDLHSVPISRSLSATNDYLKENLVNITLGVTHKFTDKLSFNATYLNSSYDEDLREHNQANAYVKLADGSQSPSRILMQCLIRQRHFRNNSFNSYFNYDVTTGPLHHRILLGYDYFQMAQQAGSSAMTAGGYLLKDGTTTTVFKPANIARYVLDADGNPKTNVPYYDLTSNDNNIERDYSKYIFVSTALSPYLQYSHGIYLQEQLEAGPVKLLLGIRQEFFTDVLNYKTNNETHTTQHAFIPRIGAVVTINKNLNVYGTWVKGFEPQSASVQGNPNAGGPFDPEYSQLLEAGLKGEWFDKRLSTTLSFFHLQKRNTLYNANDPANPERLEQVGEETSKGIEMDIAGFILPNWSIVANYAYTHAAITKTATDAEKDFGMQRPNTPRNAFNIWSKYIIETGVLHNFGFGLGLNAVSKRYGQVGRRANTVVYPGYGLLNAALYYRLRKLQVQLNFDNIMNKIYWVGGYDKLRSFPGAPRNIKATVTYRF</sequence>
<dbReference type="GO" id="GO:0015344">
    <property type="term" value="F:siderophore uptake transmembrane transporter activity"/>
    <property type="evidence" value="ECO:0007669"/>
    <property type="project" value="TreeGrafter"/>
</dbReference>
<evidence type="ECO:0000256" key="7">
    <source>
        <dbReference type="ARBA" id="ARBA00022729"/>
    </source>
</evidence>
<dbReference type="InterPro" id="IPR010105">
    <property type="entry name" value="TonB_sidphr_rcpt"/>
</dbReference>
<dbReference type="PATRIC" id="fig|857291.3.peg.820"/>
<dbReference type="STRING" id="857291.HMPREF9138_00834"/>
<evidence type="ECO:0000256" key="14">
    <source>
        <dbReference type="PROSITE-ProRule" id="PRU01360"/>
    </source>
</evidence>
<accession>G6AF66</accession>
<evidence type="ECO:0000256" key="11">
    <source>
        <dbReference type="ARBA" id="ARBA00023136"/>
    </source>
</evidence>
<dbReference type="InterPro" id="IPR039426">
    <property type="entry name" value="TonB-dep_rcpt-like"/>
</dbReference>
<keyword evidence="16" id="KW-1133">Transmembrane helix</keyword>
<dbReference type="Gene3D" id="2.170.130.10">
    <property type="entry name" value="TonB-dependent receptor, plug domain"/>
    <property type="match status" value="1"/>
</dbReference>